<dbReference type="RefSeq" id="WP_111064551.1">
    <property type="nucleotide sequence ID" value="NZ_JBHUCU010000030.1"/>
</dbReference>
<dbReference type="OrthoDB" id="783596at2"/>
<evidence type="ECO:0000313" key="2">
    <source>
        <dbReference type="EMBL" id="PZE15812.1"/>
    </source>
</evidence>
<dbReference type="PANTHER" id="PTHR43135:SF3">
    <property type="entry name" value="ALPHA-D-RIBOSE 1-METHYLPHOSPHONATE 5-TRIPHOSPHATE DIPHOSPHATASE"/>
    <property type="match status" value="1"/>
</dbReference>
<dbReference type="SUPFAM" id="SSF51556">
    <property type="entry name" value="Metallo-dependent hydrolases"/>
    <property type="match status" value="1"/>
</dbReference>
<proteinExistence type="predicted"/>
<keyword evidence="3" id="KW-1185">Reference proteome</keyword>
<evidence type="ECO:0000259" key="1">
    <source>
        <dbReference type="Pfam" id="PF01979"/>
    </source>
</evidence>
<comment type="caution">
    <text evidence="2">The sequence shown here is derived from an EMBL/GenBank/DDBJ whole genome shotgun (WGS) entry which is preliminary data.</text>
</comment>
<dbReference type="Gene3D" id="3.20.20.140">
    <property type="entry name" value="Metal-dependent hydrolases"/>
    <property type="match status" value="1"/>
</dbReference>
<dbReference type="InterPro" id="IPR051781">
    <property type="entry name" value="Metallo-dep_Hydrolase"/>
</dbReference>
<evidence type="ECO:0000313" key="3">
    <source>
        <dbReference type="Proteomes" id="UP000249248"/>
    </source>
</evidence>
<dbReference type="SUPFAM" id="SSF51338">
    <property type="entry name" value="Composite domain of metallo-dependent hydrolases"/>
    <property type="match status" value="1"/>
</dbReference>
<dbReference type="EMBL" id="QKSB01000016">
    <property type="protein sequence ID" value="PZE15812.1"/>
    <property type="molecule type" value="Genomic_DNA"/>
</dbReference>
<keyword evidence="2" id="KW-0378">Hydrolase</keyword>
<sequence length="435" mass="48199">MKAIIFIFIGLVGQVLMAQVPAPIAQQYNRILIQNGRVHTGLGKIIPRGVVGIEEGKIILVANALTYKMESSSWDTIINIQGQELYPGFIAANNTIGLTEIDAVRATNDYREVGYISPHVRSLIAFNLDSKIIYTIRTNGVLICQATPRGGLISGTSSVFGLDGWHWEDAVILKDDGIHVNWPSRFYQTGWWAAPGLLKENDKYATVIESLTAFFKESQAYLSEKDQEQISIKHAAMRNVLMGNGRIYFHADFAPEINDVIDFAKVFKIKYPVIVGGHDASFLADRLKENDFTIMLSKPHHLPYFEGDQPYDNYQTAKLLQDAGLLFCIQNAGSMEVMNARNLPFLAGTAMAYGLTEEQAVACISYNAAKILGVDHLVGSIADGKVATLFVSKGNALDMRTNNVSLGMINGRFIALENHQMALSKKYHQKYQLTD</sequence>
<dbReference type="Pfam" id="PF01979">
    <property type="entry name" value="Amidohydro_1"/>
    <property type="match status" value="1"/>
</dbReference>
<organism evidence="2 3">
    <name type="scientific">Putridiphycobacter roseus</name>
    <dbReference type="NCBI Taxonomy" id="2219161"/>
    <lineage>
        <taxon>Bacteria</taxon>
        <taxon>Pseudomonadati</taxon>
        <taxon>Bacteroidota</taxon>
        <taxon>Flavobacteriia</taxon>
        <taxon>Flavobacteriales</taxon>
        <taxon>Crocinitomicaceae</taxon>
        <taxon>Putridiphycobacter</taxon>
    </lineage>
</organism>
<dbReference type="AlphaFoldDB" id="A0A2W1NJL8"/>
<dbReference type="InterPro" id="IPR032466">
    <property type="entry name" value="Metal_Hydrolase"/>
</dbReference>
<dbReference type="InterPro" id="IPR006680">
    <property type="entry name" value="Amidohydro-rel"/>
</dbReference>
<gene>
    <name evidence="2" type="ORF">DNU06_16195</name>
</gene>
<feature type="domain" description="Amidohydrolase-related" evidence="1">
    <location>
        <begin position="325"/>
        <end position="413"/>
    </location>
</feature>
<accession>A0A2W1NJL8</accession>
<protein>
    <submittedName>
        <fullName evidence="2">Amidohydrolase</fullName>
    </submittedName>
</protein>
<dbReference type="PANTHER" id="PTHR43135">
    <property type="entry name" value="ALPHA-D-RIBOSE 1-METHYLPHOSPHONATE 5-TRIPHOSPHATE DIPHOSPHATASE"/>
    <property type="match status" value="1"/>
</dbReference>
<dbReference type="InterPro" id="IPR011059">
    <property type="entry name" value="Metal-dep_hydrolase_composite"/>
</dbReference>
<name>A0A2W1NJL8_9FLAO</name>
<dbReference type="GO" id="GO:0016810">
    <property type="term" value="F:hydrolase activity, acting on carbon-nitrogen (but not peptide) bonds"/>
    <property type="evidence" value="ECO:0007669"/>
    <property type="project" value="InterPro"/>
</dbReference>
<dbReference type="Proteomes" id="UP000249248">
    <property type="component" value="Unassembled WGS sequence"/>
</dbReference>
<reference evidence="2 3" key="1">
    <citation type="submission" date="2018-06" db="EMBL/GenBank/DDBJ databases">
        <title>The draft genome sequence of Crocinitomix sp. SM1701.</title>
        <authorList>
            <person name="Zhang X."/>
        </authorList>
    </citation>
    <scope>NUCLEOTIDE SEQUENCE [LARGE SCALE GENOMIC DNA]</scope>
    <source>
        <strain evidence="2 3">SM1701</strain>
    </source>
</reference>